<evidence type="ECO:0000259" key="5">
    <source>
        <dbReference type="Pfam" id="PF00149"/>
    </source>
</evidence>
<dbReference type="AlphaFoldDB" id="A0A939H801"/>
<dbReference type="InterPro" id="IPR004843">
    <property type="entry name" value="Calcineurin-like_PHP"/>
</dbReference>
<dbReference type="PANTHER" id="PTHR42988">
    <property type="entry name" value="PHOSPHOHYDROLASE"/>
    <property type="match status" value="1"/>
</dbReference>
<evidence type="ECO:0000256" key="2">
    <source>
        <dbReference type="ARBA" id="ARBA00022801"/>
    </source>
</evidence>
<dbReference type="Gene3D" id="3.60.21.10">
    <property type="match status" value="1"/>
</dbReference>
<evidence type="ECO:0000313" key="7">
    <source>
        <dbReference type="EMBL" id="MBO1265997.1"/>
    </source>
</evidence>
<dbReference type="InterPro" id="IPR012365">
    <property type="entry name" value="Pesteras_lmo2642"/>
</dbReference>
<dbReference type="RefSeq" id="WP_207600522.1">
    <property type="nucleotide sequence ID" value="NZ_JAFNJU010000011.1"/>
</dbReference>
<dbReference type="Pfam" id="PF00149">
    <property type="entry name" value="Metallophos"/>
    <property type="match status" value="1"/>
</dbReference>
<protein>
    <submittedName>
        <fullName evidence="7">Metallophosphoesterase</fullName>
    </submittedName>
</protein>
<keyword evidence="2" id="KW-0378">Hydrolase</keyword>
<evidence type="ECO:0000256" key="1">
    <source>
        <dbReference type="ARBA" id="ARBA00022723"/>
    </source>
</evidence>
<reference evidence="7" key="1">
    <citation type="submission" date="2021-03" db="EMBL/GenBank/DDBJ databases">
        <title>Proteiniclasticum marinus sp. nov., isolated from tidal flat sediment.</title>
        <authorList>
            <person name="Namirimu T."/>
            <person name="Yang J.-A."/>
            <person name="Yang S.-H."/>
            <person name="Kim Y.-J."/>
            <person name="Kwon K.K."/>
        </authorList>
    </citation>
    <scope>NUCLEOTIDE SEQUENCE</scope>
    <source>
        <strain evidence="7">SCR006</strain>
    </source>
</reference>
<feature type="domain" description="Calcineurin-like phosphoesterase" evidence="5">
    <location>
        <begin position="45"/>
        <end position="287"/>
    </location>
</feature>
<comment type="caution">
    <text evidence="7">The sequence shown here is derived from an EMBL/GenBank/DDBJ whole genome shotgun (WGS) entry which is preliminary data.</text>
</comment>
<keyword evidence="3" id="KW-0408">Iron</keyword>
<evidence type="ECO:0000259" key="6">
    <source>
        <dbReference type="Pfam" id="PF17839"/>
    </source>
</evidence>
<dbReference type="GO" id="GO:0016787">
    <property type="term" value="F:hydrolase activity"/>
    <property type="evidence" value="ECO:0007669"/>
    <property type="project" value="UniProtKB-KW"/>
</dbReference>
<sequence>MKNRKSILILLLLLLSVLISAGYEKSGREKESIAEEPDFQKASEIWVISDIHYLSPSINDQGPSFQRIMEVGDGKNLHEIHRILDAFKEEVMREKPHALIVSGDLTNNGERESHLELAAVFSEIEEAGTEVYLTPGNHDLNNPFARGFRGEEQYKVETVTPEDFRKIYRENGFAEAFSEDAHSLSYAVKVDEKTWMLLVDTNRYQRNMELGYPEAGGILSLGTFRWMREVLEEAQKEGAEVITVSHHNALMHSGIAIEGYMIDNHEEYLGIIRRNGVKLNLTGHIHIQDITVNEEMDPVYEIATNALSVYPHKYGRILVSDEKGIEYRSRKLDLSDIMMGSALTDFHSLDAYSKAYFQERSATRIYHRLLEESEATEEEASLMAEAMGMMNALYFGGDEENITEEMMSHEGVFLMETAGDEKTAYYLERMLNESGPDDNVLHIGK</sequence>
<name>A0A939H801_9CLOT</name>
<feature type="domain" description="Cyclic nucleotide phosphodiesterase C-terminal" evidence="6">
    <location>
        <begin position="350"/>
        <end position="434"/>
    </location>
</feature>
<dbReference type="InterPro" id="IPR050884">
    <property type="entry name" value="CNP_phosphodiesterase-III"/>
</dbReference>
<proteinExistence type="inferred from homology"/>
<dbReference type="PIRSF" id="PIRSF034890">
    <property type="entry name" value="Pesteras_lmo2642"/>
    <property type="match status" value="1"/>
</dbReference>
<keyword evidence="1" id="KW-0479">Metal-binding</keyword>
<dbReference type="InterPro" id="IPR029052">
    <property type="entry name" value="Metallo-depent_PP-like"/>
</dbReference>
<comment type="similarity">
    <text evidence="4">Belongs to the cyclic nucleotide phosphodiesterase class-III family.</text>
</comment>
<dbReference type="Pfam" id="PF17839">
    <property type="entry name" value="CNP_C_terminal"/>
    <property type="match status" value="1"/>
</dbReference>
<dbReference type="SUPFAM" id="SSF56300">
    <property type="entry name" value="Metallo-dependent phosphatases"/>
    <property type="match status" value="1"/>
</dbReference>
<accession>A0A939H801</accession>
<evidence type="ECO:0000256" key="4">
    <source>
        <dbReference type="ARBA" id="ARBA00025742"/>
    </source>
</evidence>
<dbReference type="PANTHER" id="PTHR42988:SF2">
    <property type="entry name" value="CYCLIC NUCLEOTIDE PHOSPHODIESTERASE CBUA0032-RELATED"/>
    <property type="match status" value="1"/>
</dbReference>
<evidence type="ECO:0000256" key="3">
    <source>
        <dbReference type="ARBA" id="ARBA00023004"/>
    </source>
</evidence>
<keyword evidence="8" id="KW-1185">Reference proteome</keyword>
<organism evidence="7 8">
    <name type="scientific">Proteiniclasticum aestuarii</name>
    <dbReference type="NCBI Taxonomy" id="2817862"/>
    <lineage>
        <taxon>Bacteria</taxon>
        <taxon>Bacillati</taxon>
        <taxon>Bacillota</taxon>
        <taxon>Clostridia</taxon>
        <taxon>Eubacteriales</taxon>
        <taxon>Clostridiaceae</taxon>
        <taxon>Proteiniclasticum</taxon>
    </lineage>
</organism>
<dbReference type="Proteomes" id="UP000664218">
    <property type="component" value="Unassembled WGS sequence"/>
</dbReference>
<dbReference type="EMBL" id="JAFNJU010000011">
    <property type="protein sequence ID" value="MBO1265997.1"/>
    <property type="molecule type" value="Genomic_DNA"/>
</dbReference>
<evidence type="ECO:0000313" key="8">
    <source>
        <dbReference type="Proteomes" id="UP000664218"/>
    </source>
</evidence>
<gene>
    <name evidence="7" type="ORF">J3A84_13240</name>
</gene>
<dbReference type="GO" id="GO:0046872">
    <property type="term" value="F:metal ion binding"/>
    <property type="evidence" value="ECO:0007669"/>
    <property type="project" value="UniProtKB-KW"/>
</dbReference>
<dbReference type="InterPro" id="IPR040869">
    <property type="entry name" value="CNP_C"/>
</dbReference>